<dbReference type="Proteomes" id="UP000688137">
    <property type="component" value="Unassembled WGS sequence"/>
</dbReference>
<keyword evidence="2" id="KW-1185">Reference proteome</keyword>
<protein>
    <submittedName>
        <fullName evidence="1">Uncharacterized protein</fullName>
    </submittedName>
</protein>
<organism evidence="1 2">
    <name type="scientific">Paramecium primaurelia</name>
    <dbReference type="NCBI Taxonomy" id="5886"/>
    <lineage>
        <taxon>Eukaryota</taxon>
        <taxon>Sar</taxon>
        <taxon>Alveolata</taxon>
        <taxon>Ciliophora</taxon>
        <taxon>Intramacronucleata</taxon>
        <taxon>Oligohymenophorea</taxon>
        <taxon>Peniculida</taxon>
        <taxon>Parameciidae</taxon>
        <taxon>Paramecium</taxon>
    </lineage>
</organism>
<evidence type="ECO:0000313" key="2">
    <source>
        <dbReference type="Proteomes" id="UP000688137"/>
    </source>
</evidence>
<proteinExistence type="predicted"/>
<reference evidence="1" key="1">
    <citation type="submission" date="2021-01" db="EMBL/GenBank/DDBJ databases">
        <authorList>
            <consortium name="Genoscope - CEA"/>
            <person name="William W."/>
        </authorList>
    </citation>
    <scope>NUCLEOTIDE SEQUENCE</scope>
</reference>
<dbReference type="AlphaFoldDB" id="A0A8S1Q8W9"/>
<sequence length="46" mass="5411">MSQFQGYNPSINQIDIFLLYQMQYCILNMVSLSKLIQIQEPDCPNK</sequence>
<evidence type="ECO:0000313" key="1">
    <source>
        <dbReference type="EMBL" id="CAD8112116.1"/>
    </source>
</evidence>
<comment type="caution">
    <text evidence="1">The sequence shown here is derived from an EMBL/GenBank/DDBJ whole genome shotgun (WGS) entry which is preliminary data.</text>
</comment>
<dbReference type="EMBL" id="CAJJDM010000155">
    <property type="protein sequence ID" value="CAD8112116.1"/>
    <property type="molecule type" value="Genomic_DNA"/>
</dbReference>
<gene>
    <name evidence="1" type="ORF">PPRIM_AZ9-3.1.T1500043</name>
</gene>
<accession>A0A8S1Q8W9</accession>
<name>A0A8S1Q8W9_PARPR</name>